<dbReference type="GO" id="GO:0016740">
    <property type="term" value="F:transferase activity"/>
    <property type="evidence" value="ECO:0007669"/>
    <property type="project" value="UniProtKB-KW"/>
</dbReference>
<dbReference type="InterPro" id="IPR003673">
    <property type="entry name" value="CoA-Trfase_fam_III"/>
</dbReference>
<evidence type="ECO:0000313" key="4">
    <source>
        <dbReference type="Proteomes" id="UP000214603"/>
    </source>
</evidence>
<sequence>MNGIATGRPGRKQSKCGQRHGNQKHQPRRHKLTQDASPRGGPLAGLKVIELATIVAAPSAASYLSDYGAEVLKIELPDKGDGLRNFPPFKDEHSLWWKVVNRDKQLITLDLRKPRGREIFKSLLPHYDVLIENFRPGTLARWGLDPDTLRQCRKDLIVLRATAFGQDGPYRDRPGFARIFEAMGGLTYISGEPQGAPMHAGYPIGDSIGALFAALGVMVALWRRTAHPQAPGEEIDLSMTEAMIKLLDFLPMQHDLLGKSQQRSGNVSQYAAPTGVYRTRDGGWVSLSGSTDALFAANCRAIGREDLLADPRYASNRARCKNSDEVNRLFEQWFLLHDQNEVVERFQKAHGTVAPVYSAEQVVNDPQVVARKFLQSVEDEDFGSVRIPGVVPRFRNSPCRIAHAARSMGADNETVYSRLLGISAAEQDILRQQGII</sequence>
<keyword evidence="1 3" id="KW-0808">Transferase</keyword>
<dbReference type="PANTHER" id="PTHR48228">
    <property type="entry name" value="SUCCINYL-COA--D-CITRAMALATE COA-TRANSFERASE"/>
    <property type="match status" value="1"/>
</dbReference>
<evidence type="ECO:0000256" key="2">
    <source>
        <dbReference type="SAM" id="MobiDB-lite"/>
    </source>
</evidence>
<dbReference type="InterPro" id="IPR050509">
    <property type="entry name" value="CoA-transferase_III"/>
</dbReference>
<comment type="caution">
    <text evidence="3">The sequence shown here is derived from an EMBL/GenBank/DDBJ whole genome shotgun (WGS) entry which is preliminary data.</text>
</comment>
<dbReference type="InterPro" id="IPR023606">
    <property type="entry name" value="CoA-Trfase_III_dom_1_sf"/>
</dbReference>
<dbReference type="Proteomes" id="UP000214603">
    <property type="component" value="Unassembled WGS sequence"/>
</dbReference>
<name>A0A225MKQ9_9BURK</name>
<dbReference type="SUPFAM" id="SSF89796">
    <property type="entry name" value="CoA-transferase family III (CaiB/BaiF)"/>
    <property type="match status" value="1"/>
</dbReference>
<evidence type="ECO:0000256" key="1">
    <source>
        <dbReference type="ARBA" id="ARBA00022679"/>
    </source>
</evidence>
<dbReference type="Gene3D" id="3.40.50.10540">
    <property type="entry name" value="Crotonobetainyl-coa:carnitine coa-transferase, domain 1"/>
    <property type="match status" value="1"/>
</dbReference>
<keyword evidence="4" id="KW-1185">Reference proteome</keyword>
<gene>
    <name evidence="3" type="ORF">CEY11_08000</name>
</gene>
<dbReference type="Pfam" id="PF02515">
    <property type="entry name" value="CoA_transf_3"/>
    <property type="match status" value="1"/>
</dbReference>
<dbReference type="PANTHER" id="PTHR48228:SF6">
    <property type="entry name" value="L-CARNITINE COA-TRANSFERASE"/>
    <property type="match status" value="1"/>
</dbReference>
<dbReference type="Gene3D" id="3.30.1540.10">
    <property type="entry name" value="formyl-coa transferase, domain 3"/>
    <property type="match status" value="1"/>
</dbReference>
<proteinExistence type="predicted"/>
<dbReference type="InterPro" id="IPR044855">
    <property type="entry name" value="CoA-Trfase_III_dom3_sf"/>
</dbReference>
<dbReference type="EMBL" id="NJIH01000004">
    <property type="protein sequence ID" value="OWT61775.1"/>
    <property type="molecule type" value="Genomic_DNA"/>
</dbReference>
<protein>
    <submittedName>
        <fullName evidence="3">CoA transferase</fullName>
    </submittedName>
</protein>
<organism evidence="3 4">
    <name type="scientific">Candidimonas nitroreducens</name>
    <dbReference type="NCBI Taxonomy" id="683354"/>
    <lineage>
        <taxon>Bacteria</taxon>
        <taxon>Pseudomonadati</taxon>
        <taxon>Pseudomonadota</taxon>
        <taxon>Betaproteobacteria</taxon>
        <taxon>Burkholderiales</taxon>
        <taxon>Alcaligenaceae</taxon>
        <taxon>Candidimonas</taxon>
    </lineage>
</organism>
<accession>A0A225MKQ9</accession>
<evidence type="ECO:0000313" key="3">
    <source>
        <dbReference type="EMBL" id="OWT61775.1"/>
    </source>
</evidence>
<reference evidence="4" key="1">
    <citation type="submission" date="2017-06" db="EMBL/GenBank/DDBJ databases">
        <title>Herbaspirillum phytohormonus sp. nov., isolated from the root nodule of Robinia pseudoacacia in lead-zinc mine.</title>
        <authorList>
            <person name="Fan M."/>
            <person name="Lin Y."/>
        </authorList>
    </citation>
    <scope>NUCLEOTIDE SEQUENCE [LARGE SCALE GENOMIC DNA]</scope>
    <source>
        <strain evidence="4">SC-089</strain>
    </source>
</reference>
<dbReference type="OrthoDB" id="5294844at2"/>
<feature type="compositionally biased region" description="Basic residues" evidence="2">
    <location>
        <begin position="9"/>
        <end position="31"/>
    </location>
</feature>
<feature type="region of interest" description="Disordered" evidence="2">
    <location>
        <begin position="1"/>
        <end position="39"/>
    </location>
</feature>
<dbReference type="AlphaFoldDB" id="A0A225MKQ9"/>